<dbReference type="AlphaFoldDB" id="A0A8H5M0P1"/>
<keyword evidence="3" id="KW-0143">Chaperone</keyword>
<name>A0A8H5M0P1_9AGAR</name>
<sequence>MHPQLDDKRLASSVCKDFIQALELCHLSNWARLTGGCNKYKNAMNACLHKESLARSAQNREGAKERQVKRDEAMRAFFDD</sequence>
<comment type="similarity">
    <text evidence="1 3">Belongs to the CMC family.</text>
</comment>
<dbReference type="OrthoDB" id="532630at2759"/>
<comment type="subcellular location">
    <subcellularLocation>
        <location evidence="3">Mitochondrion inner membrane</location>
    </subcellularLocation>
</comment>
<keyword evidence="2" id="KW-1015">Disulfide bond</keyword>
<evidence type="ECO:0000313" key="4">
    <source>
        <dbReference type="EMBL" id="KAF5376553.1"/>
    </source>
</evidence>
<keyword evidence="3" id="KW-0496">Mitochondrion</keyword>
<proteinExistence type="inferred from homology"/>
<protein>
    <recommendedName>
        <fullName evidence="3">COX assembly mitochondrial protein</fullName>
    </recommendedName>
</protein>
<organism evidence="4 5">
    <name type="scientific">Collybiopsis confluens</name>
    <dbReference type="NCBI Taxonomy" id="2823264"/>
    <lineage>
        <taxon>Eukaryota</taxon>
        <taxon>Fungi</taxon>
        <taxon>Dikarya</taxon>
        <taxon>Basidiomycota</taxon>
        <taxon>Agaricomycotina</taxon>
        <taxon>Agaricomycetes</taxon>
        <taxon>Agaricomycetidae</taxon>
        <taxon>Agaricales</taxon>
        <taxon>Marasmiineae</taxon>
        <taxon>Omphalotaceae</taxon>
        <taxon>Collybiopsis</taxon>
    </lineage>
</organism>
<gene>
    <name evidence="4" type="ORF">D9757_008297</name>
</gene>
<dbReference type="Proteomes" id="UP000518752">
    <property type="component" value="Unassembled WGS sequence"/>
</dbReference>
<keyword evidence="3" id="KW-0472">Membrane</keyword>
<evidence type="ECO:0000256" key="3">
    <source>
        <dbReference type="RuleBase" id="RU364104"/>
    </source>
</evidence>
<evidence type="ECO:0000256" key="1">
    <source>
        <dbReference type="ARBA" id="ARBA00007347"/>
    </source>
</evidence>
<accession>A0A8H5M0P1</accession>
<comment type="function">
    <text evidence="3">Required for mitochondrial cytochrome c oxidase (COX) assembly and respiration.</text>
</comment>
<comment type="caution">
    <text evidence="4">The sequence shown here is derived from an EMBL/GenBank/DDBJ whole genome shotgun (WGS) entry which is preliminary data.</text>
</comment>
<evidence type="ECO:0000256" key="2">
    <source>
        <dbReference type="ARBA" id="ARBA00023157"/>
    </source>
</evidence>
<evidence type="ECO:0000313" key="5">
    <source>
        <dbReference type="Proteomes" id="UP000518752"/>
    </source>
</evidence>
<keyword evidence="5" id="KW-1185">Reference proteome</keyword>
<dbReference type="GO" id="GO:0005743">
    <property type="term" value="C:mitochondrial inner membrane"/>
    <property type="evidence" value="ECO:0007669"/>
    <property type="project" value="UniProtKB-SubCell"/>
</dbReference>
<dbReference type="Pfam" id="PF08583">
    <property type="entry name" value="Cmc1"/>
    <property type="match status" value="1"/>
</dbReference>
<dbReference type="EMBL" id="JAACJN010000090">
    <property type="protein sequence ID" value="KAF5376553.1"/>
    <property type="molecule type" value="Genomic_DNA"/>
</dbReference>
<dbReference type="InterPro" id="IPR013892">
    <property type="entry name" value="Cyt_c_biogenesis_Cmc1-like"/>
</dbReference>
<reference evidence="4 5" key="1">
    <citation type="journal article" date="2020" name="ISME J.">
        <title>Uncovering the hidden diversity of litter-decomposition mechanisms in mushroom-forming fungi.</title>
        <authorList>
            <person name="Floudas D."/>
            <person name="Bentzer J."/>
            <person name="Ahren D."/>
            <person name="Johansson T."/>
            <person name="Persson P."/>
            <person name="Tunlid A."/>
        </authorList>
    </citation>
    <scope>NUCLEOTIDE SEQUENCE [LARGE SCALE GENOMIC DNA]</scope>
    <source>
        <strain evidence="4 5">CBS 406.79</strain>
    </source>
</reference>
<keyword evidence="3" id="KW-0999">Mitochondrion inner membrane</keyword>